<name>A0A9P8NTH8_9ASCO</name>
<feature type="transmembrane region" description="Helical" evidence="11">
    <location>
        <begin position="302"/>
        <end position="322"/>
    </location>
</feature>
<keyword evidence="9 11" id="KW-0472">Membrane</keyword>
<evidence type="ECO:0000256" key="2">
    <source>
        <dbReference type="ARBA" id="ARBA00004651"/>
    </source>
</evidence>
<comment type="caution">
    <text evidence="12">The sequence shown here is derived from an EMBL/GenBank/DDBJ whole genome shotgun (WGS) entry which is preliminary data.</text>
</comment>
<evidence type="ECO:0000256" key="10">
    <source>
        <dbReference type="ARBA" id="ARBA00023180"/>
    </source>
</evidence>
<evidence type="ECO:0000313" key="12">
    <source>
        <dbReference type="EMBL" id="KAH3660068.1"/>
    </source>
</evidence>
<accession>A0A9P8NTH8</accession>
<reference evidence="12" key="2">
    <citation type="submission" date="2021-01" db="EMBL/GenBank/DDBJ databases">
        <authorList>
            <person name="Schikora-Tamarit M.A."/>
        </authorList>
    </citation>
    <scope>NUCLEOTIDE SEQUENCE</scope>
    <source>
        <strain evidence="12">CBS6075</strain>
    </source>
</reference>
<organism evidence="12 13">
    <name type="scientific">Ogataea philodendri</name>
    <dbReference type="NCBI Taxonomy" id="1378263"/>
    <lineage>
        <taxon>Eukaryota</taxon>
        <taxon>Fungi</taxon>
        <taxon>Dikarya</taxon>
        <taxon>Ascomycota</taxon>
        <taxon>Saccharomycotina</taxon>
        <taxon>Pichiomycetes</taxon>
        <taxon>Pichiales</taxon>
        <taxon>Pichiaceae</taxon>
        <taxon>Ogataea</taxon>
    </lineage>
</organism>
<feature type="transmembrane region" description="Helical" evidence="11">
    <location>
        <begin position="590"/>
        <end position="613"/>
    </location>
</feature>
<evidence type="ECO:0000256" key="11">
    <source>
        <dbReference type="RuleBase" id="RU366035"/>
    </source>
</evidence>
<comment type="subcellular location">
    <subcellularLocation>
        <location evidence="2 11">Cell membrane</location>
        <topology evidence="2 11">Multi-pass membrane protein</topology>
    </subcellularLocation>
</comment>
<sequence length="738" mass="82591">MDSYLSRVTNTNYRRAYLNLNERFSQTWLNRYTVVLVLMIFKLLLFRISLNNSLTQAKEETYSTCSKAETYASSLTSMPHYISKGANILIAKGLTETNKGFMEMLDIILTGSKNLIVFALEMTIGTYVCVLTATVDATAYAALNATESVISVANDTVKGLAEEIQDGLDDVSKVVNALVSAYEKVKDFFEDDDDGDDVNNSIDKVNLTIASLKKWQIPSSINTKLDTLAKEVPNFDDVMNYTESLINEPFDYLKNKVAEQVDLEFDPQELSVPDKQTMTFCSNSGIDKFYEDLANILHKASIVMFVILLVMALTFVLVEAFMEKRQWNRINEISENVQQVEATSASEYKGGLAVELVEMVRNRYSFLIGQKLGDAVFGPSVARLNRFKWVVSYIFSDRASMVLLLGLAGILTFILQTVLLALISGHDSNTLESSFKSISHKVTTQVNDSMTEWAKDTNIYISDQEDSINDSCLGWIHNTTGTLNSTLSEFIDEMNSKISDIFGDTPLYDYVSGIVGCTVTRKLEKVEEAMSWLNEHSQVSLPRIDPSDFNTTDSSDSGTIDSYLHKTKEALTETKDLLVRKYRSALRIELYISLVLLGLWLLMVLVALILSYFKERKEHAESEKQVAIEHIGTMSESDPDTVFGSPESSDSFISSEKPKFNNLGLDPSDYFSGPGNINQTLHQLLTKLRGRNDSESTHSLDSLETVVTFHSETLLEPFGQSSGSFADSTIETAHRWQP</sequence>
<keyword evidence="5 11" id="KW-1003">Cell membrane</keyword>
<keyword evidence="13" id="KW-1185">Reference proteome</keyword>
<keyword evidence="10" id="KW-0325">Glycoprotein</keyword>
<dbReference type="GO" id="GO:0032220">
    <property type="term" value="P:plasma membrane fusion involved in cytogamy"/>
    <property type="evidence" value="ECO:0007669"/>
    <property type="project" value="TreeGrafter"/>
</dbReference>
<comment type="similarity">
    <text evidence="3 11">Belongs to the PRM1 family.</text>
</comment>
<evidence type="ECO:0000256" key="3">
    <source>
        <dbReference type="ARBA" id="ARBA00010780"/>
    </source>
</evidence>
<dbReference type="PANTHER" id="PTHR31030:SF1">
    <property type="entry name" value="PLASMA MEMBRANE FUSION PROTEIN PRM1"/>
    <property type="match status" value="1"/>
</dbReference>
<evidence type="ECO:0000256" key="8">
    <source>
        <dbReference type="ARBA" id="ARBA00022989"/>
    </source>
</evidence>
<keyword evidence="6 11" id="KW-0812">Transmembrane</keyword>
<evidence type="ECO:0000256" key="7">
    <source>
        <dbReference type="ARBA" id="ARBA00022971"/>
    </source>
</evidence>
<dbReference type="Proteomes" id="UP000769157">
    <property type="component" value="Unassembled WGS sequence"/>
</dbReference>
<dbReference type="OrthoDB" id="5356111at2759"/>
<keyword evidence="7 11" id="KW-0184">Conjugation</keyword>
<evidence type="ECO:0000256" key="1">
    <source>
        <dbReference type="ARBA" id="ARBA00002512"/>
    </source>
</evidence>
<keyword evidence="8 11" id="KW-1133">Transmembrane helix</keyword>
<comment type="function">
    <text evidence="1 11">Involved in cell fusion during mating by stabilizing the plasma membrane fusion event.</text>
</comment>
<evidence type="ECO:0000256" key="4">
    <source>
        <dbReference type="ARBA" id="ARBA00017621"/>
    </source>
</evidence>
<gene>
    <name evidence="12" type="ORF">OGAPHI_007273</name>
</gene>
<comment type="caution">
    <text evidence="11">Lacks conserved residue(s) required for the propagation of feature annotation.</text>
</comment>
<dbReference type="GeneID" id="70239237"/>
<protein>
    <recommendedName>
        <fullName evidence="4 11">Plasma membrane fusion protein PRM1</fullName>
    </recommendedName>
</protein>
<dbReference type="RefSeq" id="XP_046057779.1">
    <property type="nucleotide sequence ID" value="XM_046208651.1"/>
</dbReference>
<evidence type="ECO:0000256" key="9">
    <source>
        <dbReference type="ARBA" id="ARBA00023136"/>
    </source>
</evidence>
<dbReference type="GO" id="GO:0043332">
    <property type="term" value="C:mating projection tip"/>
    <property type="evidence" value="ECO:0007669"/>
    <property type="project" value="UniProtKB-UniRule"/>
</dbReference>
<evidence type="ECO:0000256" key="6">
    <source>
        <dbReference type="ARBA" id="ARBA00022692"/>
    </source>
</evidence>
<dbReference type="GO" id="GO:0005886">
    <property type="term" value="C:plasma membrane"/>
    <property type="evidence" value="ECO:0007669"/>
    <property type="project" value="UniProtKB-SubCell"/>
</dbReference>
<feature type="transmembrane region" description="Helical" evidence="11">
    <location>
        <begin position="401"/>
        <end position="423"/>
    </location>
</feature>
<feature type="transmembrane region" description="Helical" evidence="11">
    <location>
        <begin position="28"/>
        <end position="46"/>
    </location>
</feature>
<evidence type="ECO:0000313" key="13">
    <source>
        <dbReference type="Proteomes" id="UP000769157"/>
    </source>
</evidence>
<proteinExistence type="inferred from homology"/>
<dbReference type="EMBL" id="JAEUBE010000511">
    <property type="protein sequence ID" value="KAH3660068.1"/>
    <property type="molecule type" value="Genomic_DNA"/>
</dbReference>
<reference evidence="12" key="1">
    <citation type="journal article" date="2021" name="Open Biol.">
        <title>Shared evolutionary footprints suggest mitochondrial oxidative damage underlies multiple complex I losses in fungi.</title>
        <authorList>
            <person name="Schikora-Tamarit M.A."/>
            <person name="Marcet-Houben M."/>
            <person name="Nosek J."/>
            <person name="Gabaldon T."/>
        </authorList>
    </citation>
    <scope>NUCLEOTIDE SEQUENCE</scope>
    <source>
        <strain evidence="12">CBS6075</strain>
    </source>
</reference>
<dbReference type="PANTHER" id="PTHR31030">
    <property type="entry name" value="PLASMA MEMBRANE FUSION PROTEIN PRM1"/>
    <property type="match status" value="1"/>
</dbReference>
<dbReference type="InterPro" id="IPR026777">
    <property type="entry name" value="PRM1"/>
</dbReference>
<evidence type="ECO:0000256" key="5">
    <source>
        <dbReference type="ARBA" id="ARBA00022475"/>
    </source>
</evidence>
<dbReference type="AlphaFoldDB" id="A0A9P8NTH8"/>